<dbReference type="EMBL" id="PISP01000001">
    <property type="protein sequence ID" value="PKD44833.1"/>
    <property type="molecule type" value="Genomic_DNA"/>
</dbReference>
<name>A0A2N0VKV5_9BACT</name>
<sequence>MFNALRFAALGVVFQLFAFGIVTAQISLSAESMGLGGGGTAYLTGYESLFVNPANLHIQEENYSMQISVMQSGIYNEYLLPETDFSQRSRQFRSAFLPFKTSSPNLELTEADRSIIQDRNYPGSRRVAAFQSMSDIHWLGLKWKGDQKTYALAFRSRVYSKFELGQSFFSSSAVERGNNLYGDRSFRHQYQSFHELSFGYAESFDFLNGLTPQLTEFIVGIAPKLVIAGSYLDAQYDNVYEYQDDIDRWNRSSVYSQRSTGAFSGNQTYFGQSQVPGFVDGSFTDLMKPSGFGFGLDVGITYMITFGGDLSLIQRDQTPTEKSMRLSLSITDLGAVYQFDNAEEIQTDRVEEELEELPAIAPKRFTGAPNEHLFFLNDQEDSPYDLNPEFSYDSFLSMLPTSIQAGALFQINRMKLMGDVRFPVVNHEFASKAPIVYLGTELKPLPFLPVRLGTRIAPHLPGYYSIGFGIESKYFEINTALKVKSSQIGPTNEVVGASMAGIKIFLP</sequence>
<keyword evidence="3" id="KW-1185">Reference proteome</keyword>
<evidence type="ECO:0000259" key="1">
    <source>
        <dbReference type="Pfam" id="PF18990"/>
    </source>
</evidence>
<evidence type="ECO:0000313" key="3">
    <source>
        <dbReference type="Proteomes" id="UP000233398"/>
    </source>
</evidence>
<gene>
    <name evidence="2" type="ORF">CWD77_05055</name>
</gene>
<dbReference type="InterPro" id="IPR043781">
    <property type="entry name" value="DUF5723"/>
</dbReference>
<dbReference type="Proteomes" id="UP000233398">
    <property type="component" value="Unassembled WGS sequence"/>
</dbReference>
<evidence type="ECO:0000313" key="2">
    <source>
        <dbReference type="EMBL" id="PKD44833.1"/>
    </source>
</evidence>
<protein>
    <recommendedName>
        <fullName evidence="1">DUF5723 domain-containing protein</fullName>
    </recommendedName>
</protein>
<feature type="domain" description="DUF5723" evidence="1">
    <location>
        <begin position="120"/>
        <end position="412"/>
    </location>
</feature>
<dbReference type="OrthoDB" id="1522910at2"/>
<proteinExistence type="predicted"/>
<dbReference type="Gene3D" id="2.40.160.60">
    <property type="entry name" value="Outer membrane protein transport protein (OMPP1/FadL/TodX)"/>
    <property type="match status" value="1"/>
</dbReference>
<organism evidence="2 3">
    <name type="scientific">Rhodohalobacter barkolensis</name>
    <dbReference type="NCBI Taxonomy" id="2053187"/>
    <lineage>
        <taxon>Bacteria</taxon>
        <taxon>Pseudomonadati</taxon>
        <taxon>Balneolota</taxon>
        <taxon>Balneolia</taxon>
        <taxon>Balneolales</taxon>
        <taxon>Balneolaceae</taxon>
        <taxon>Rhodohalobacter</taxon>
    </lineage>
</organism>
<dbReference type="Pfam" id="PF18990">
    <property type="entry name" value="DUF5723"/>
    <property type="match status" value="1"/>
</dbReference>
<dbReference type="AlphaFoldDB" id="A0A2N0VKV5"/>
<reference evidence="2 3" key="1">
    <citation type="submission" date="2017-11" db="EMBL/GenBank/DDBJ databases">
        <title>Rhodohalobacter 15182 sp. nov., isolated from a salt lake.</title>
        <authorList>
            <person name="Han S."/>
        </authorList>
    </citation>
    <scope>NUCLEOTIDE SEQUENCE [LARGE SCALE GENOMIC DNA]</scope>
    <source>
        <strain evidence="2 3">15182</strain>
    </source>
</reference>
<dbReference type="RefSeq" id="WP_101072121.1">
    <property type="nucleotide sequence ID" value="NZ_PISP01000001.1"/>
</dbReference>
<comment type="caution">
    <text evidence="2">The sequence shown here is derived from an EMBL/GenBank/DDBJ whole genome shotgun (WGS) entry which is preliminary data.</text>
</comment>
<accession>A0A2N0VKV5</accession>